<sequence>MCHRLKMGVPDDMDGPPRKKFKLSLHSKQKEESERASSHSGNTCFMNCILQILRYTPNFLTGLAVLKEKIDSLEAKLEQKDDDKESPLSPDTRRNWRVVKDIYWMYHRMDEKEVQYNKNPMSQTSHMAVRPSTVLNGIRDINPMFEGNFQHDAQELLHCLLCYMEDAEKDVQKMDTTLSKVETEFSKSANPDVEKEMVENTGEKLIPSAQFGTPDLVVGSAVEGDEDLESEGNAALNRRQRPKKRFKLKGGAPPSRTNKRKMLGSKELCTAVTAEDDHGRGKGAIDHCSIGAKVKRGVKRKRSKQDNEVDFTNGGDNKNAVGEIEKKPKSAPLTSTLKNGLAATKNKIQRNGQSIVGFLTRVKDKLVPNAVTSEHAEWNGKEETNAATGPSFNMSASPIRIDKPCKPKKRMGMTGYVITQDKTEKKVENNSDCYIIEDERKELPFVNGRCGSRGGQVGDVTESSTLKDFSSPPQSLNEDRPPSGESFAARSPVCGTPSKSAKSFYQVNDEITLASENDLSFDMESTIDSVTKKYYSSLPREDLHSAQPVVPSPGRPASPEMSSENVASIAKTKQKLMDSPCGRWPSTEFCLISPGADLVIHSPSKVDISKSENSSGRRQSKAAKTLDFKPTEETTPSPSLNEQSFERDVKLLDFLPKQARQISESHSVKALKNNLLTLDVNGITTRSSRSAPTTPDGNDMNNSAQPVKLVTENQSESGRNKFGCPSQLGEQNLAPLKIKLKRCDWLGVSPVKSVSASSALRTLRLQERKPLLSTETSVSGTKRNILHDLNNLDSGSPKSLSQNPSQVLNPAAESNLVQQNTNNSREISSLDEEQLSTPLCDKGSFISLCRGQRDISSTLKPNQSSSEINAISKKSTPSERKGLANKDPVAVDPKHGPGEATHGSNILRGPTQAGAYKSINCPSGLKLKKLSVSVDKCDWMLSPSAACSVTDNRRRMINGRVKGLRSRERGLSGDKLYNSPCKPEIQKGAQLVTETGDDKKQKHPLIERLFGGTMVHLTRCLECETGRERKENFLDISIAVRHLNEGDADDSLTKEETSSLDSACPSSLASLISSSSSVERLRASNKYWCEECLHHVEAERSCHYLDLPQILSLHLKRFSSNSGLFGGLSKLNDKVDIPEELPCLRHRCANPCRDPTHSYQLFALATHSGLSILHGHYRAYVKVQPWVNPQVFHNLTSYQNGSSSGSSNDIADTGWSPAQTCSSTHPVSVGSSSPFSSYNSEHEQTTHRPTLIDNVFNSVQHEDTGIHKDTKCPSLSSSSHSSQSVPRSYERLVKEENPSASRCITDFFSSNVPRTKNNGVGSSSGSCFAPPLQRPASGCSDAVISSVNNDTGTLNVQSSETKENLNQPNISECCHDGSISSTIKEELADSKPLSCYWLECDDECLRVMEQEEFGQKLREEDSALLGTPYLLFYHSQGLPPS</sequence>
<dbReference type="InterPro" id="IPR001394">
    <property type="entry name" value="Peptidase_C19_UCH"/>
</dbReference>
<proteinExistence type="predicted"/>
<feature type="region of interest" description="Disordered" evidence="1">
    <location>
        <begin position="225"/>
        <end position="260"/>
    </location>
</feature>
<feature type="compositionally biased region" description="Basic residues" evidence="1">
    <location>
        <begin position="238"/>
        <end position="248"/>
    </location>
</feature>
<feature type="compositionally biased region" description="Low complexity" evidence="1">
    <location>
        <begin position="685"/>
        <end position="695"/>
    </location>
</feature>
<dbReference type="EMBL" id="BMAT01010892">
    <property type="protein sequence ID" value="GFR62748.1"/>
    <property type="molecule type" value="Genomic_DNA"/>
</dbReference>
<feature type="compositionally biased region" description="Polar residues" evidence="1">
    <location>
        <begin position="857"/>
        <end position="875"/>
    </location>
</feature>
<dbReference type="PANTHER" id="PTHR24006:SF905">
    <property type="entry name" value="UBIQUITIN CARBOXYL-TERMINAL HYDROLASE 1"/>
    <property type="match status" value="1"/>
</dbReference>
<gene>
    <name evidence="3" type="ORF">ElyMa_005464800</name>
</gene>
<feature type="region of interest" description="Disordered" evidence="1">
    <location>
        <begin position="857"/>
        <end position="909"/>
    </location>
</feature>
<feature type="compositionally biased region" description="Basic residues" evidence="1">
    <location>
        <begin position="18"/>
        <end position="27"/>
    </location>
</feature>
<feature type="region of interest" description="Disordered" evidence="1">
    <location>
        <begin position="787"/>
        <end position="806"/>
    </location>
</feature>
<feature type="region of interest" description="Disordered" evidence="1">
    <location>
        <begin position="1202"/>
        <end position="1250"/>
    </location>
</feature>
<keyword evidence="4" id="KW-1185">Reference proteome</keyword>
<name>A0AAV4EQK3_9GAST</name>
<dbReference type="InterPro" id="IPR018200">
    <property type="entry name" value="USP_CS"/>
</dbReference>
<evidence type="ECO:0000256" key="1">
    <source>
        <dbReference type="SAM" id="MobiDB-lite"/>
    </source>
</evidence>
<dbReference type="GO" id="GO:0005634">
    <property type="term" value="C:nucleus"/>
    <property type="evidence" value="ECO:0007669"/>
    <property type="project" value="TreeGrafter"/>
</dbReference>
<feature type="region of interest" description="Disordered" evidence="1">
    <location>
        <begin position="544"/>
        <end position="568"/>
    </location>
</feature>
<dbReference type="InterPro" id="IPR038765">
    <property type="entry name" value="Papain-like_cys_pep_sf"/>
</dbReference>
<feature type="compositionally biased region" description="Low complexity" evidence="1">
    <location>
        <begin position="1274"/>
        <end position="1287"/>
    </location>
</feature>
<feature type="region of interest" description="Disordered" evidence="1">
    <location>
        <begin position="1263"/>
        <end position="1287"/>
    </location>
</feature>
<dbReference type="GO" id="GO:0005829">
    <property type="term" value="C:cytosol"/>
    <property type="evidence" value="ECO:0007669"/>
    <property type="project" value="TreeGrafter"/>
</dbReference>
<feature type="compositionally biased region" description="Basic and acidic residues" evidence="1">
    <location>
        <begin position="28"/>
        <end position="37"/>
    </location>
</feature>
<reference evidence="3 4" key="1">
    <citation type="journal article" date="2021" name="Elife">
        <title>Chloroplast acquisition without the gene transfer in kleptoplastic sea slugs, Plakobranchus ocellatus.</title>
        <authorList>
            <person name="Maeda T."/>
            <person name="Takahashi S."/>
            <person name="Yoshida T."/>
            <person name="Shimamura S."/>
            <person name="Takaki Y."/>
            <person name="Nagai Y."/>
            <person name="Toyoda A."/>
            <person name="Suzuki Y."/>
            <person name="Arimoto A."/>
            <person name="Ishii H."/>
            <person name="Satoh N."/>
            <person name="Nishiyama T."/>
            <person name="Hasebe M."/>
            <person name="Maruyama T."/>
            <person name="Minagawa J."/>
            <person name="Obokata J."/>
            <person name="Shigenobu S."/>
        </authorList>
    </citation>
    <scope>NUCLEOTIDE SEQUENCE [LARGE SCALE GENOMIC DNA]</scope>
</reference>
<feature type="compositionally biased region" description="Polar residues" evidence="1">
    <location>
        <begin position="461"/>
        <end position="476"/>
    </location>
</feature>
<dbReference type="PROSITE" id="PS00973">
    <property type="entry name" value="USP_2"/>
    <property type="match status" value="1"/>
</dbReference>
<dbReference type="InterPro" id="IPR028889">
    <property type="entry name" value="USP"/>
</dbReference>
<dbReference type="GO" id="GO:0004843">
    <property type="term" value="F:cysteine-type deubiquitinase activity"/>
    <property type="evidence" value="ECO:0007669"/>
    <property type="project" value="InterPro"/>
</dbReference>
<feature type="compositionally biased region" description="Low complexity" evidence="1">
    <location>
        <begin position="1222"/>
        <end position="1239"/>
    </location>
</feature>
<feature type="compositionally biased region" description="Polar residues" evidence="1">
    <location>
        <begin position="385"/>
        <end position="396"/>
    </location>
</feature>
<accession>A0AAV4EQK3</accession>
<feature type="compositionally biased region" description="Polar residues" evidence="1">
    <location>
        <begin position="633"/>
        <end position="643"/>
    </location>
</feature>
<evidence type="ECO:0000313" key="4">
    <source>
        <dbReference type="Proteomes" id="UP000762676"/>
    </source>
</evidence>
<evidence type="ECO:0000313" key="3">
    <source>
        <dbReference type="EMBL" id="GFR62748.1"/>
    </source>
</evidence>
<dbReference type="Pfam" id="PF00443">
    <property type="entry name" value="UCH"/>
    <property type="match status" value="2"/>
</dbReference>
<dbReference type="Proteomes" id="UP000762676">
    <property type="component" value="Unassembled WGS sequence"/>
</dbReference>
<feature type="region of interest" description="Disordered" evidence="1">
    <location>
        <begin position="1"/>
        <end position="40"/>
    </location>
</feature>
<keyword evidence="3" id="KW-0378">Hydrolase</keyword>
<feature type="region of interest" description="Disordered" evidence="1">
    <location>
        <begin position="606"/>
        <end position="644"/>
    </location>
</feature>
<dbReference type="PANTHER" id="PTHR24006">
    <property type="entry name" value="UBIQUITIN CARBOXYL-TERMINAL HYDROLASE"/>
    <property type="match status" value="1"/>
</dbReference>
<organism evidence="3 4">
    <name type="scientific">Elysia marginata</name>
    <dbReference type="NCBI Taxonomy" id="1093978"/>
    <lineage>
        <taxon>Eukaryota</taxon>
        <taxon>Metazoa</taxon>
        <taxon>Spiralia</taxon>
        <taxon>Lophotrochozoa</taxon>
        <taxon>Mollusca</taxon>
        <taxon>Gastropoda</taxon>
        <taxon>Heterobranchia</taxon>
        <taxon>Euthyneura</taxon>
        <taxon>Panpulmonata</taxon>
        <taxon>Sacoglossa</taxon>
        <taxon>Placobranchoidea</taxon>
        <taxon>Plakobranchidae</taxon>
        <taxon>Elysia</taxon>
    </lineage>
</organism>
<feature type="region of interest" description="Disordered" evidence="1">
    <location>
        <begin position="383"/>
        <end position="408"/>
    </location>
</feature>
<feature type="region of interest" description="Disordered" evidence="1">
    <location>
        <begin position="685"/>
        <end position="704"/>
    </location>
</feature>
<dbReference type="Gene3D" id="3.90.70.10">
    <property type="entry name" value="Cysteine proteinases"/>
    <property type="match status" value="2"/>
</dbReference>
<feature type="compositionally biased region" description="Polar residues" evidence="1">
    <location>
        <begin position="791"/>
        <end position="806"/>
    </location>
</feature>
<dbReference type="InterPro" id="IPR050164">
    <property type="entry name" value="Peptidase_C19"/>
</dbReference>
<feature type="domain" description="USP" evidence="2">
    <location>
        <begin position="35"/>
        <end position="1436"/>
    </location>
</feature>
<comment type="caution">
    <text evidence="3">The sequence shown here is derived from an EMBL/GenBank/DDBJ whole genome shotgun (WGS) entry which is preliminary data.</text>
</comment>
<dbReference type="GO" id="GO:0016579">
    <property type="term" value="P:protein deubiquitination"/>
    <property type="evidence" value="ECO:0007669"/>
    <property type="project" value="InterPro"/>
</dbReference>
<protein>
    <submittedName>
        <fullName evidence="3">Ubiquitin carboxyl-terminal hydrolase</fullName>
    </submittedName>
</protein>
<feature type="region of interest" description="Disordered" evidence="1">
    <location>
        <begin position="449"/>
        <end position="500"/>
    </location>
</feature>
<feature type="region of interest" description="Disordered" evidence="1">
    <location>
        <begin position="296"/>
        <end position="323"/>
    </location>
</feature>
<dbReference type="PROSITE" id="PS50235">
    <property type="entry name" value="USP_3"/>
    <property type="match status" value="1"/>
</dbReference>
<evidence type="ECO:0000259" key="2">
    <source>
        <dbReference type="PROSITE" id="PS50235"/>
    </source>
</evidence>
<dbReference type="SUPFAM" id="SSF54001">
    <property type="entry name" value="Cysteine proteinases"/>
    <property type="match status" value="2"/>
</dbReference>